<dbReference type="InterPro" id="IPR015510">
    <property type="entry name" value="PGRP"/>
</dbReference>
<gene>
    <name evidence="4" type="ORF">GCM10022214_25500</name>
</gene>
<dbReference type="InterPro" id="IPR006619">
    <property type="entry name" value="PGRP_domain_met/bac"/>
</dbReference>
<name>A0ABP7VL10_9ACTN</name>
<dbReference type="Pfam" id="PF01510">
    <property type="entry name" value="Amidase_2"/>
    <property type="match status" value="1"/>
</dbReference>
<dbReference type="Proteomes" id="UP001500683">
    <property type="component" value="Unassembled WGS sequence"/>
</dbReference>
<organism evidence="4 5">
    <name type="scientific">Actinomadura miaoliensis</name>
    <dbReference type="NCBI Taxonomy" id="430685"/>
    <lineage>
        <taxon>Bacteria</taxon>
        <taxon>Bacillati</taxon>
        <taxon>Actinomycetota</taxon>
        <taxon>Actinomycetes</taxon>
        <taxon>Streptosporangiales</taxon>
        <taxon>Thermomonosporaceae</taxon>
        <taxon>Actinomadura</taxon>
    </lineage>
</organism>
<proteinExistence type="inferred from homology"/>
<feature type="compositionally biased region" description="Basic and acidic residues" evidence="2">
    <location>
        <begin position="114"/>
        <end position="130"/>
    </location>
</feature>
<feature type="compositionally biased region" description="Low complexity" evidence="2">
    <location>
        <begin position="194"/>
        <end position="228"/>
    </location>
</feature>
<evidence type="ECO:0000313" key="4">
    <source>
        <dbReference type="EMBL" id="GAA4069264.1"/>
    </source>
</evidence>
<evidence type="ECO:0000256" key="2">
    <source>
        <dbReference type="SAM" id="MobiDB-lite"/>
    </source>
</evidence>
<evidence type="ECO:0000313" key="5">
    <source>
        <dbReference type="Proteomes" id="UP001500683"/>
    </source>
</evidence>
<dbReference type="InterPro" id="IPR002502">
    <property type="entry name" value="Amidase_domain"/>
</dbReference>
<dbReference type="EMBL" id="BAAAZG010000015">
    <property type="protein sequence ID" value="GAA4069264.1"/>
    <property type="molecule type" value="Genomic_DNA"/>
</dbReference>
<evidence type="ECO:0000256" key="1">
    <source>
        <dbReference type="ARBA" id="ARBA00007553"/>
    </source>
</evidence>
<dbReference type="InterPro" id="IPR036505">
    <property type="entry name" value="Amidase/PGRP_sf"/>
</dbReference>
<protein>
    <recommendedName>
        <fullName evidence="3">Peptidoglycan recognition protein family domain-containing protein</fullName>
    </recommendedName>
</protein>
<dbReference type="SMART" id="SM00701">
    <property type="entry name" value="PGRP"/>
    <property type="match status" value="1"/>
</dbReference>
<evidence type="ECO:0000259" key="3">
    <source>
        <dbReference type="SMART" id="SM00701"/>
    </source>
</evidence>
<sequence length="764" mass="78263">MKRRVIVALSTAGLVSAGAVVYVLGGDSLTASAGSAPRPGPGEVHTVALRDMSGAQGTAGAQHQVMGLPAERTKPFSMLGVSWTDPRAVIDGTVQVRTRSAAGGTWTPWQPVEAHNEDGPGDDARSESRARGATAPLWVGPSNGVQVRVAGKGRALPAGLRVELIDPGDGAAKPKPRAIGPGTAALAGAVSTEPPAADPSTDPTAGPTETATTPSAPADPASPADGAPPAEPAPPSADPTGSPSPTSSASPESGTTTGVTAASSTAPQPTVVTRAQWGADESLVKEPAEYAPSVKVVFTHHTAGTNNYTCAESPAIVRSLLLYHVKTNGWNDLGYNFLVDKCGTIFEGRKGGIDKPLIGAHTYGFNTGSSGISVLGDYTKTAPAQPALSAVARVAAWKLGLHGGDPTGKASMTTTINNGKFPAGKTVSFNTVSGHRDGYATECPGQVLYDKLPAIRTEAKQWATPVTSVALTSTAGATKVGTTYYTKGTVTLGWKPAAVSGYEVLVGDTVVARPGGTSTSAKITLSAGSHDVRLRATNINGTTATSPAYRMTVDTTAPVFTTPAGLGVNTGTVTLGGSIPVKLGWKATDNTVLQSVKATSPTAATFSPTTTSWKSSAKSNASTVWSLTAADAAGNTRVSAVTRTGSLIHESGSKRTGTWKATSGSSYVGGRAYYSTARNASAAYTFTGRSVGLIVRRSTNYGAFYVYVDGVKTAYVDTKYSKSYYRQVVWTKTWSTSAKHTIKIVVAGTAKRPTVVTDGIAYIK</sequence>
<dbReference type="PANTHER" id="PTHR11022:SF41">
    <property type="entry name" value="PEPTIDOGLYCAN-RECOGNITION PROTEIN LC-RELATED"/>
    <property type="match status" value="1"/>
</dbReference>
<feature type="region of interest" description="Disordered" evidence="2">
    <location>
        <begin position="188"/>
        <end position="271"/>
    </location>
</feature>
<comment type="caution">
    <text evidence="4">The sequence shown here is derived from an EMBL/GenBank/DDBJ whole genome shotgun (WGS) entry which is preliminary data.</text>
</comment>
<comment type="similarity">
    <text evidence="1">Belongs to the N-acetylmuramoyl-L-alanine amidase 2 family.</text>
</comment>
<feature type="region of interest" description="Disordered" evidence="2">
    <location>
        <begin position="102"/>
        <end position="140"/>
    </location>
</feature>
<feature type="compositionally biased region" description="Low complexity" evidence="2">
    <location>
        <begin position="238"/>
        <end position="266"/>
    </location>
</feature>
<keyword evidence="5" id="KW-1185">Reference proteome</keyword>
<dbReference type="RefSeq" id="WP_344945639.1">
    <property type="nucleotide sequence ID" value="NZ_BAAAZG010000015.1"/>
</dbReference>
<accession>A0ABP7VL10</accession>
<reference evidence="5" key="1">
    <citation type="journal article" date="2019" name="Int. J. Syst. Evol. Microbiol.">
        <title>The Global Catalogue of Microorganisms (GCM) 10K type strain sequencing project: providing services to taxonomists for standard genome sequencing and annotation.</title>
        <authorList>
            <consortium name="The Broad Institute Genomics Platform"/>
            <consortium name="The Broad Institute Genome Sequencing Center for Infectious Disease"/>
            <person name="Wu L."/>
            <person name="Ma J."/>
        </authorList>
    </citation>
    <scope>NUCLEOTIDE SEQUENCE [LARGE SCALE GENOMIC DNA]</scope>
    <source>
        <strain evidence="5">JCM 16702</strain>
    </source>
</reference>
<dbReference type="Gene3D" id="3.40.80.10">
    <property type="entry name" value="Peptidoglycan recognition protein-like"/>
    <property type="match status" value="1"/>
</dbReference>
<feature type="domain" description="Peptidoglycan recognition protein family" evidence="3">
    <location>
        <begin position="269"/>
        <end position="417"/>
    </location>
</feature>
<dbReference type="SUPFAM" id="SSF55846">
    <property type="entry name" value="N-acetylmuramoyl-L-alanine amidase-like"/>
    <property type="match status" value="1"/>
</dbReference>
<dbReference type="CDD" id="cd06583">
    <property type="entry name" value="PGRP"/>
    <property type="match status" value="1"/>
</dbReference>
<dbReference type="PANTHER" id="PTHR11022">
    <property type="entry name" value="PEPTIDOGLYCAN RECOGNITION PROTEIN"/>
    <property type="match status" value="1"/>
</dbReference>
<dbReference type="Gene3D" id="2.60.120.260">
    <property type="entry name" value="Galactose-binding domain-like"/>
    <property type="match status" value="1"/>
</dbReference>